<evidence type="ECO:0000256" key="3">
    <source>
        <dbReference type="ARBA" id="ARBA00023163"/>
    </source>
</evidence>
<dbReference type="SUPFAM" id="SSF46785">
    <property type="entry name" value="Winged helix' DNA-binding domain"/>
    <property type="match status" value="1"/>
</dbReference>
<dbReference type="InterPro" id="IPR002577">
    <property type="entry name" value="HTH_HxlR"/>
</dbReference>
<reference evidence="6" key="1">
    <citation type="submission" date="2016-10" db="EMBL/GenBank/DDBJ databases">
        <authorList>
            <person name="Varghese N."/>
            <person name="Submissions S."/>
        </authorList>
    </citation>
    <scope>NUCLEOTIDE SEQUENCE [LARGE SCALE GENOMIC DNA]</scope>
    <source>
        <strain evidence="6">DSM 24213</strain>
    </source>
</reference>
<sequence length="167" mass="19029">MRWEELDQQPCSLARTLAVVGDRWTLLVLRDSFLGVRRFEEFERRLGITRHILTDRLKKLVEHGVLQRVPYQQRPVREEYRLTAKGLELYPVLMALVHWGDQHMADPRGAPVEHVHKGCGQRMRPVLTCSECGEAVSARDVSVRQGAGWGDANIVPATFRTDGRSGC</sequence>
<dbReference type="Proteomes" id="UP000243629">
    <property type="component" value="Unassembled WGS sequence"/>
</dbReference>
<gene>
    <name evidence="5" type="ORF">SAMN05216217_10827</name>
</gene>
<accession>A0A1I4RWS5</accession>
<evidence type="ECO:0000313" key="6">
    <source>
        <dbReference type="Proteomes" id="UP000243629"/>
    </source>
</evidence>
<feature type="domain" description="HTH hxlR-type" evidence="4">
    <location>
        <begin position="11"/>
        <end position="108"/>
    </location>
</feature>
<dbReference type="OrthoDB" id="9807069at2"/>
<keyword evidence="2" id="KW-0238">DNA-binding</keyword>
<dbReference type="InterPro" id="IPR036390">
    <property type="entry name" value="WH_DNA-bd_sf"/>
</dbReference>
<evidence type="ECO:0000256" key="1">
    <source>
        <dbReference type="ARBA" id="ARBA00023015"/>
    </source>
</evidence>
<keyword evidence="3" id="KW-0804">Transcription</keyword>
<dbReference type="Pfam" id="PF01638">
    <property type="entry name" value="HxlR"/>
    <property type="match status" value="1"/>
</dbReference>
<dbReference type="PROSITE" id="PS51118">
    <property type="entry name" value="HTH_HXLR"/>
    <property type="match status" value="1"/>
</dbReference>
<dbReference type="GO" id="GO:0003677">
    <property type="term" value="F:DNA binding"/>
    <property type="evidence" value="ECO:0007669"/>
    <property type="project" value="UniProtKB-KW"/>
</dbReference>
<dbReference type="RefSeq" id="WP_093475633.1">
    <property type="nucleotide sequence ID" value="NZ_FOUI01000008.1"/>
</dbReference>
<evidence type="ECO:0000313" key="5">
    <source>
        <dbReference type="EMBL" id="SFM56631.1"/>
    </source>
</evidence>
<dbReference type="Gene3D" id="1.10.10.10">
    <property type="entry name" value="Winged helix-like DNA-binding domain superfamily/Winged helix DNA-binding domain"/>
    <property type="match status" value="1"/>
</dbReference>
<dbReference type="PANTHER" id="PTHR33204:SF36">
    <property type="entry name" value="TRANSCRIPTIONAL REGULATORY PROTEIN"/>
    <property type="match status" value="1"/>
</dbReference>
<dbReference type="InterPro" id="IPR036388">
    <property type="entry name" value="WH-like_DNA-bd_sf"/>
</dbReference>
<keyword evidence="6" id="KW-1185">Reference proteome</keyword>
<evidence type="ECO:0000259" key="4">
    <source>
        <dbReference type="PROSITE" id="PS51118"/>
    </source>
</evidence>
<name>A0A1I4RWS5_9GAMM</name>
<keyword evidence="1" id="KW-0805">Transcription regulation</keyword>
<dbReference type="PANTHER" id="PTHR33204">
    <property type="entry name" value="TRANSCRIPTIONAL REGULATOR, MARR FAMILY"/>
    <property type="match status" value="1"/>
</dbReference>
<dbReference type="STRING" id="1720063.SAMN05216217_10827"/>
<dbReference type="EMBL" id="FOUI01000008">
    <property type="protein sequence ID" value="SFM56631.1"/>
    <property type="molecule type" value="Genomic_DNA"/>
</dbReference>
<evidence type="ECO:0000256" key="2">
    <source>
        <dbReference type="ARBA" id="ARBA00023125"/>
    </source>
</evidence>
<protein>
    <submittedName>
        <fullName evidence="5">Transcriptional regulator, HxlR family</fullName>
    </submittedName>
</protein>
<dbReference type="AlphaFoldDB" id="A0A1I4RWS5"/>
<proteinExistence type="predicted"/>
<organism evidence="5 6">
    <name type="scientific">Halopseudomonas yangmingensis</name>
    <dbReference type="NCBI Taxonomy" id="1720063"/>
    <lineage>
        <taxon>Bacteria</taxon>
        <taxon>Pseudomonadati</taxon>
        <taxon>Pseudomonadota</taxon>
        <taxon>Gammaproteobacteria</taxon>
        <taxon>Pseudomonadales</taxon>
        <taxon>Pseudomonadaceae</taxon>
        <taxon>Halopseudomonas</taxon>
    </lineage>
</organism>